<dbReference type="STRING" id="1266925.GCA_000619905_02832"/>
<evidence type="ECO:0000313" key="3">
    <source>
        <dbReference type="EMBL" id="SFN45820.1"/>
    </source>
</evidence>
<dbReference type="OrthoDB" id="9762009at2"/>
<proteinExistence type="predicted"/>
<dbReference type="SMART" id="SM00155">
    <property type="entry name" value="PLDc"/>
    <property type="match status" value="2"/>
</dbReference>
<reference evidence="4" key="1">
    <citation type="submission" date="2016-10" db="EMBL/GenBank/DDBJ databases">
        <authorList>
            <person name="Varghese N."/>
        </authorList>
    </citation>
    <scope>NUCLEOTIDE SEQUENCE [LARGE SCALE GENOMIC DNA]</scope>
    <source>
        <strain evidence="4">Nsp8</strain>
    </source>
</reference>
<dbReference type="GO" id="GO:0030572">
    <property type="term" value="F:phosphatidyltransferase activity"/>
    <property type="evidence" value="ECO:0007669"/>
    <property type="project" value="UniProtKB-ARBA"/>
</dbReference>
<dbReference type="PANTHER" id="PTHR21248:SF12">
    <property type="entry name" value="CARDIOLIPIN SYNTHASE C"/>
    <property type="match status" value="1"/>
</dbReference>
<dbReference type="Proteomes" id="UP000183107">
    <property type="component" value="Unassembled WGS sequence"/>
</dbReference>
<dbReference type="InterPro" id="IPR001736">
    <property type="entry name" value="PLipase_D/transphosphatidylase"/>
</dbReference>
<dbReference type="RefSeq" id="WP_083396630.1">
    <property type="nucleotide sequence ID" value="NZ_FOVJ01000001.1"/>
</dbReference>
<dbReference type="AlphaFoldDB" id="A0A1I4Z7F7"/>
<feature type="compositionally biased region" description="Basic and acidic residues" evidence="1">
    <location>
        <begin position="496"/>
        <end position="513"/>
    </location>
</feature>
<name>A0A1I4Z7F7_9PROT</name>
<sequence>MAKMNLKEHARVRTHATRTLAAQAFSRAAGAPLVHGNSIRLLKDARENYPAWLEAIRSAQKYIYFENYIIRDDDIGHQFADALIAKAKEGLPVRLLYDWLGGLTETSGSFWQRLAAGGVEVRCFNPLSFDSPLGWVSRLHRKSLCVDNRVAFVSGLCVGQMWSGYPDRNIPPWRDTGIEIRGPVVADVVHSFSRVWAETGPELPADEVPSRDSIPIAGTVDLRVLGNVAATAGLYRLEHLITVLAQRTLWLTDAYYAGTTSYVQALRGAAMDGVDVRLLVPGSSGDLKFLRPISRAGYRPLLEAGVRVFEWNGSMLHAKTAVADGRWARVGSSNLNMASWLGNWELDVAIEDMDFAQEMEQMYLEDLENATEIVLSRKNRVGPIAEPGSRQSGPSALKRVGGSRHGSASRLTAGAIRVGNTVGAAITSRLVLGAAEAKIMLFGGSTLLGMALLALLQPLLMVIPFSLLAGWIGTSLLIQAYKLHKSGQDDTSNGESDVKSDMPKNGMKDKVVEIPRLQAEPGRESSSRRTPHDTSSKP</sequence>
<evidence type="ECO:0000256" key="1">
    <source>
        <dbReference type="SAM" id="MobiDB-lite"/>
    </source>
</evidence>
<dbReference type="PROSITE" id="PS50035">
    <property type="entry name" value="PLD"/>
    <property type="match status" value="1"/>
</dbReference>
<dbReference type="EMBL" id="FOVJ01000001">
    <property type="protein sequence ID" value="SFN45820.1"/>
    <property type="molecule type" value="Genomic_DNA"/>
</dbReference>
<evidence type="ECO:0000313" key="4">
    <source>
        <dbReference type="Proteomes" id="UP000183107"/>
    </source>
</evidence>
<feature type="compositionally biased region" description="Basic and acidic residues" evidence="1">
    <location>
        <begin position="521"/>
        <end position="538"/>
    </location>
</feature>
<evidence type="ECO:0000259" key="2">
    <source>
        <dbReference type="PROSITE" id="PS50035"/>
    </source>
</evidence>
<dbReference type="CDD" id="cd09159">
    <property type="entry name" value="PLDc_ybhO_like_2"/>
    <property type="match status" value="1"/>
</dbReference>
<dbReference type="SUPFAM" id="SSF56024">
    <property type="entry name" value="Phospholipase D/nuclease"/>
    <property type="match status" value="2"/>
</dbReference>
<dbReference type="GO" id="GO:0032049">
    <property type="term" value="P:cardiolipin biosynthetic process"/>
    <property type="evidence" value="ECO:0007669"/>
    <property type="project" value="UniProtKB-ARBA"/>
</dbReference>
<dbReference type="Pfam" id="PF13091">
    <property type="entry name" value="PLDc_2"/>
    <property type="match status" value="2"/>
</dbReference>
<dbReference type="PANTHER" id="PTHR21248">
    <property type="entry name" value="CARDIOLIPIN SYNTHASE"/>
    <property type="match status" value="1"/>
</dbReference>
<accession>A0A1I4Z7F7</accession>
<feature type="region of interest" description="Disordered" evidence="1">
    <location>
        <begin position="486"/>
        <end position="538"/>
    </location>
</feature>
<gene>
    <name evidence="3" type="ORF">SAMN05216386_1054</name>
</gene>
<dbReference type="CDD" id="cd09110">
    <property type="entry name" value="PLDc_CLS_1"/>
    <property type="match status" value="1"/>
</dbReference>
<dbReference type="InterPro" id="IPR025202">
    <property type="entry name" value="PLD-like_dom"/>
</dbReference>
<feature type="region of interest" description="Disordered" evidence="1">
    <location>
        <begin position="384"/>
        <end position="408"/>
    </location>
</feature>
<feature type="domain" description="PLD phosphodiesterase" evidence="2">
    <location>
        <begin position="312"/>
        <end position="339"/>
    </location>
</feature>
<organism evidence="3 4">
    <name type="scientific">Nitrosospira briensis</name>
    <dbReference type="NCBI Taxonomy" id="35799"/>
    <lineage>
        <taxon>Bacteria</taxon>
        <taxon>Pseudomonadati</taxon>
        <taxon>Pseudomonadota</taxon>
        <taxon>Betaproteobacteria</taxon>
        <taxon>Nitrosomonadales</taxon>
        <taxon>Nitrosomonadaceae</taxon>
        <taxon>Nitrosospira</taxon>
    </lineage>
</organism>
<keyword evidence="4" id="KW-1185">Reference proteome</keyword>
<protein>
    <submittedName>
        <fullName evidence="3">Cardiolipin synthase</fullName>
    </submittedName>
</protein>
<dbReference type="Gene3D" id="3.30.870.10">
    <property type="entry name" value="Endonuclease Chain A"/>
    <property type="match status" value="2"/>
</dbReference>